<feature type="domain" description="Erythromycin biosynthesis protein CIII-like C-terminal" evidence="3">
    <location>
        <begin position="258"/>
        <end position="381"/>
    </location>
</feature>
<dbReference type="FunFam" id="3.40.50.2000:FF:000072">
    <property type="entry name" value="Glycosyl transferase"/>
    <property type="match status" value="1"/>
</dbReference>
<keyword evidence="2 4" id="KW-0808">Transferase</keyword>
<dbReference type="PANTHER" id="PTHR21015:SF22">
    <property type="entry name" value="GLYCOSYLTRANSFERASE"/>
    <property type="match status" value="1"/>
</dbReference>
<dbReference type="Gene3D" id="3.40.50.2000">
    <property type="entry name" value="Glycogen Phosphorylase B"/>
    <property type="match status" value="2"/>
</dbReference>
<evidence type="ECO:0000259" key="3">
    <source>
        <dbReference type="Pfam" id="PF06722"/>
    </source>
</evidence>
<dbReference type="NCBIfam" id="TIGR01426">
    <property type="entry name" value="MGT"/>
    <property type="match status" value="1"/>
</dbReference>
<dbReference type="PANTHER" id="PTHR21015">
    <property type="entry name" value="UDP-N-ACETYLGLUCOSAMINE--N-ACETYLMURAMYL-(PENTAPEPTIDE) PYROPHOSPHORYL-UNDECAPRENOL N-ACETYLGLUCOSAMINE TRANSFERASE 1"/>
    <property type="match status" value="1"/>
</dbReference>
<dbReference type="CDD" id="cd03784">
    <property type="entry name" value="GT1_Gtf-like"/>
    <property type="match status" value="1"/>
</dbReference>
<evidence type="ECO:0000313" key="4">
    <source>
        <dbReference type="EMBL" id="GES34006.1"/>
    </source>
</evidence>
<name>A0A5J4LR16_9ACTN</name>
<dbReference type="InterPro" id="IPR010610">
    <property type="entry name" value="EryCIII-like_C"/>
</dbReference>
<gene>
    <name evidence="4" type="primary">yjiC</name>
    <name evidence="4" type="ORF">San01_64940</name>
</gene>
<comment type="similarity">
    <text evidence="1">Belongs to the UDP-glycosyltransferase family.</text>
</comment>
<dbReference type="AlphaFoldDB" id="A0A5J4LR16"/>
<keyword evidence="5" id="KW-1185">Reference proteome</keyword>
<evidence type="ECO:0000256" key="2">
    <source>
        <dbReference type="ARBA" id="ARBA00022679"/>
    </source>
</evidence>
<dbReference type="GO" id="GO:0016758">
    <property type="term" value="F:hexosyltransferase activity"/>
    <property type="evidence" value="ECO:0007669"/>
    <property type="project" value="InterPro"/>
</dbReference>
<dbReference type="InterPro" id="IPR002213">
    <property type="entry name" value="UDP_glucos_trans"/>
</dbReference>
<dbReference type="Proteomes" id="UP000325598">
    <property type="component" value="Unassembled WGS sequence"/>
</dbReference>
<proteinExistence type="inferred from homology"/>
<dbReference type="Pfam" id="PF06722">
    <property type="entry name" value="EryCIII-like_C"/>
    <property type="match status" value="1"/>
</dbReference>
<dbReference type="GO" id="GO:0008194">
    <property type="term" value="F:UDP-glycosyltransferase activity"/>
    <property type="evidence" value="ECO:0007669"/>
    <property type="project" value="InterPro"/>
</dbReference>
<reference evidence="4 5" key="1">
    <citation type="submission" date="2019-10" db="EMBL/GenBank/DDBJ databases">
        <title>Whole genome shotgun sequence of Streptomyces angustmyceticus NBRC 3934.</title>
        <authorList>
            <person name="Hosoyama A."/>
            <person name="Ichikawa N."/>
            <person name="Kimura A."/>
            <person name="Kitahashi Y."/>
            <person name="Komaki H."/>
            <person name="Uohara A."/>
        </authorList>
    </citation>
    <scope>NUCLEOTIDE SEQUENCE [LARGE SCALE GENOMIC DNA]</scope>
    <source>
        <strain evidence="4 5">NBRC 3934</strain>
    </source>
</reference>
<evidence type="ECO:0000313" key="5">
    <source>
        <dbReference type="Proteomes" id="UP000325598"/>
    </source>
</evidence>
<organism evidence="4 5">
    <name type="scientific">Streptomyces angustmyceticus</name>
    <dbReference type="NCBI Taxonomy" id="285578"/>
    <lineage>
        <taxon>Bacteria</taxon>
        <taxon>Bacillati</taxon>
        <taxon>Actinomycetota</taxon>
        <taxon>Actinomycetes</taxon>
        <taxon>Kitasatosporales</taxon>
        <taxon>Streptomycetaceae</taxon>
        <taxon>Streptomyces</taxon>
    </lineage>
</organism>
<dbReference type="GO" id="GO:0017000">
    <property type="term" value="P:antibiotic biosynthetic process"/>
    <property type="evidence" value="ECO:0007669"/>
    <property type="project" value="UniProtKB-ARBA"/>
</dbReference>
<dbReference type="EMBL" id="BLAG01000023">
    <property type="protein sequence ID" value="GES34006.1"/>
    <property type="molecule type" value="Genomic_DNA"/>
</dbReference>
<accession>A0A5J4LR16</accession>
<comment type="caution">
    <text evidence="4">The sequence shown here is derived from an EMBL/GenBank/DDBJ whole genome shotgun (WGS) entry which is preliminary data.</text>
</comment>
<sequence>MSGSRAVSQRHVAVFVFADFGHVNPTLGLTRELVARGHRVTYVVDHRYTELVERAGARAVGYTSRRGAFGKVPDPSAARLAAEGYELLVETMDTVCPLAVAALASDVPDLVLYDFESFAAARMTARILGCTTTVQLSPSHASNETFSMRAQLFDPEDPSMRQGGAALMRFTRDHGLAPDELGRFLAEWDDRNLAFLPREFQIEGASFDDRFAFVGPSVAEDGAAVPWTPPGDGRRLALVSLGTESNRQRDFFRTCLDAFDGDDWHVVMTLGRGSDLAGLGPVPPHVEVHEWLPHPVVLPHADLLVCHAGMGSVMEALYFGTPVIAVPQTFELALTARRLDDLKLGRWIDRDQLTSQTLAAAVTEIVTDPGTPERMARMRAQVRGAGGAVRAADLLEQWAADRAPSVSGV</sequence>
<dbReference type="RefSeq" id="WP_223660306.1">
    <property type="nucleotide sequence ID" value="NZ_BLAG01000023.1"/>
</dbReference>
<protein>
    <submittedName>
        <fullName evidence="4">Putative UDP-glucosyltransferase YjiC</fullName>
    </submittedName>
</protein>
<evidence type="ECO:0000256" key="1">
    <source>
        <dbReference type="ARBA" id="ARBA00009995"/>
    </source>
</evidence>
<dbReference type="SUPFAM" id="SSF53756">
    <property type="entry name" value="UDP-Glycosyltransferase/glycogen phosphorylase"/>
    <property type="match status" value="1"/>
</dbReference>
<dbReference type="GeneID" id="96755847"/>
<dbReference type="InterPro" id="IPR006326">
    <property type="entry name" value="UDPGT_MGT-like"/>
</dbReference>